<reference evidence="1 2" key="1">
    <citation type="journal article" date="2019" name="Sci. Rep.">
        <title>Orb-weaving spider Araneus ventricosus genome elucidates the spidroin gene catalogue.</title>
        <authorList>
            <person name="Kono N."/>
            <person name="Nakamura H."/>
            <person name="Ohtoshi R."/>
            <person name="Moran D.A.P."/>
            <person name="Shinohara A."/>
            <person name="Yoshida Y."/>
            <person name="Fujiwara M."/>
            <person name="Mori M."/>
            <person name="Tomita M."/>
            <person name="Arakawa K."/>
        </authorList>
    </citation>
    <scope>NUCLEOTIDE SEQUENCE [LARGE SCALE GENOMIC DNA]</scope>
</reference>
<dbReference type="AlphaFoldDB" id="A0A4Y2IER0"/>
<dbReference type="Proteomes" id="UP000499080">
    <property type="component" value="Unassembled WGS sequence"/>
</dbReference>
<proteinExistence type="predicted"/>
<name>A0A4Y2IER0_ARAVE</name>
<evidence type="ECO:0000313" key="2">
    <source>
        <dbReference type="Proteomes" id="UP000499080"/>
    </source>
</evidence>
<dbReference type="EMBL" id="BGPR01002582">
    <property type="protein sequence ID" value="GBM75862.1"/>
    <property type="molecule type" value="Genomic_DNA"/>
</dbReference>
<sequence>MLKISVKIEISKPSPNTQSQISKAVITSILISPLTHNYVIFGQTRLLDDPTFPHTLSFLHRNLMLKFKTAKEQRGLFIPNRHLVVSKEELILRTVPTTGPSNSRVATIGCQNRERPIPKTCSCQHPEGGRSRQRHFA</sequence>
<comment type="caution">
    <text evidence="1">The sequence shown here is derived from an EMBL/GenBank/DDBJ whole genome shotgun (WGS) entry which is preliminary data.</text>
</comment>
<accession>A0A4Y2IER0</accession>
<organism evidence="1 2">
    <name type="scientific">Araneus ventricosus</name>
    <name type="common">Orbweaver spider</name>
    <name type="synonym">Epeira ventricosa</name>
    <dbReference type="NCBI Taxonomy" id="182803"/>
    <lineage>
        <taxon>Eukaryota</taxon>
        <taxon>Metazoa</taxon>
        <taxon>Ecdysozoa</taxon>
        <taxon>Arthropoda</taxon>
        <taxon>Chelicerata</taxon>
        <taxon>Arachnida</taxon>
        <taxon>Araneae</taxon>
        <taxon>Araneomorphae</taxon>
        <taxon>Entelegynae</taxon>
        <taxon>Araneoidea</taxon>
        <taxon>Araneidae</taxon>
        <taxon>Araneus</taxon>
    </lineage>
</organism>
<gene>
    <name evidence="1" type="ORF">AVEN_247849_1</name>
</gene>
<evidence type="ECO:0000313" key="1">
    <source>
        <dbReference type="EMBL" id="GBM75862.1"/>
    </source>
</evidence>
<keyword evidence="2" id="KW-1185">Reference proteome</keyword>
<protein>
    <submittedName>
        <fullName evidence="1">Uncharacterized protein</fullName>
    </submittedName>
</protein>